<dbReference type="SUPFAM" id="SSF51695">
    <property type="entry name" value="PLC-like phosphodiesterases"/>
    <property type="match status" value="1"/>
</dbReference>
<dbReference type="Gene3D" id="3.20.20.190">
    <property type="entry name" value="Phosphatidylinositol (PI) phosphodiesterase"/>
    <property type="match status" value="1"/>
</dbReference>
<dbReference type="AlphaFoldDB" id="A0A165GBS5"/>
<gene>
    <name evidence="2" type="ORF">CALCODRAFT_268558</name>
</gene>
<proteinExistence type="predicted"/>
<keyword evidence="1" id="KW-0732">Signal</keyword>
<name>A0A165GBS5_9BASI</name>
<dbReference type="Pfam" id="PF26146">
    <property type="entry name" value="PI-PLC_X"/>
    <property type="match status" value="1"/>
</dbReference>
<dbReference type="PANTHER" id="PTHR13593:SF140">
    <property type="entry name" value="PLC-LIKE PHOSPHODIESTERASE"/>
    <property type="match status" value="1"/>
</dbReference>
<feature type="signal peptide" evidence="1">
    <location>
        <begin position="1"/>
        <end position="23"/>
    </location>
</feature>
<sequence>MTPTLTLAQAAIALLPLLSLAAAAPQAQPRATTCNGSPSLCTRSYANVTFIGAHDSFAVSQSSSAGNQDYDVTQQLTDGIRMLQNQAHSSNGTLELCHTSCSLLDAGTLQSYLSKVAAWLASNPNDVVTLLLVNSDDLPPTSFAAAYEAAGLDTLSYKPAQASLTLDEWPTLGDMIDQGTRLVTFMDTGADWASVPYIIDEFSNMWETAFDVTTVFDCAVNRTHGDSATQLSTINHFLDTASSLGSLGVTTPNKAALGTTNAVSGAGSLGAQAAVCLAANGRAPNFMLVDFYEVGAGSVFQVAAGLNGVTYDPATPIASAPASASGGAQETSVPLSGARRVALPSWEIGLGLLLGVALGGWAVL</sequence>
<dbReference type="InterPro" id="IPR051057">
    <property type="entry name" value="PI-PLC_domain"/>
</dbReference>
<dbReference type="STRING" id="1353952.A0A165GBS5"/>
<accession>A0A165GBS5</accession>
<keyword evidence="3" id="KW-1185">Reference proteome</keyword>
<protein>
    <submittedName>
        <fullName evidence="2">PLC-like phosphodiesterase</fullName>
    </submittedName>
</protein>
<evidence type="ECO:0000313" key="3">
    <source>
        <dbReference type="Proteomes" id="UP000076842"/>
    </source>
</evidence>
<dbReference type="InterPro" id="IPR017946">
    <property type="entry name" value="PLC-like_Pdiesterase_TIM-brl"/>
</dbReference>
<evidence type="ECO:0000313" key="2">
    <source>
        <dbReference type="EMBL" id="KZT57873.1"/>
    </source>
</evidence>
<dbReference type="EMBL" id="KV423958">
    <property type="protein sequence ID" value="KZT57873.1"/>
    <property type="molecule type" value="Genomic_DNA"/>
</dbReference>
<reference evidence="2 3" key="1">
    <citation type="journal article" date="2016" name="Mol. Biol. Evol.">
        <title>Comparative Genomics of Early-Diverging Mushroom-Forming Fungi Provides Insights into the Origins of Lignocellulose Decay Capabilities.</title>
        <authorList>
            <person name="Nagy L.G."/>
            <person name="Riley R."/>
            <person name="Tritt A."/>
            <person name="Adam C."/>
            <person name="Daum C."/>
            <person name="Floudas D."/>
            <person name="Sun H."/>
            <person name="Yadav J.S."/>
            <person name="Pangilinan J."/>
            <person name="Larsson K.H."/>
            <person name="Matsuura K."/>
            <person name="Barry K."/>
            <person name="Labutti K."/>
            <person name="Kuo R."/>
            <person name="Ohm R.A."/>
            <person name="Bhattacharya S.S."/>
            <person name="Shirouzu T."/>
            <person name="Yoshinaga Y."/>
            <person name="Martin F.M."/>
            <person name="Grigoriev I.V."/>
            <person name="Hibbett D.S."/>
        </authorList>
    </citation>
    <scope>NUCLEOTIDE SEQUENCE [LARGE SCALE GENOMIC DNA]</scope>
    <source>
        <strain evidence="2 3">HHB12733</strain>
    </source>
</reference>
<dbReference type="GO" id="GO:0006629">
    <property type="term" value="P:lipid metabolic process"/>
    <property type="evidence" value="ECO:0007669"/>
    <property type="project" value="InterPro"/>
</dbReference>
<feature type="chain" id="PRO_5007858152" evidence="1">
    <location>
        <begin position="24"/>
        <end position="364"/>
    </location>
</feature>
<dbReference type="PANTHER" id="PTHR13593">
    <property type="match status" value="1"/>
</dbReference>
<dbReference type="Proteomes" id="UP000076842">
    <property type="component" value="Unassembled WGS sequence"/>
</dbReference>
<dbReference type="GO" id="GO:0008081">
    <property type="term" value="F:phosphoric diester hydrolase activity"/>
    <property type="evidence" value="ECO:0007669"/>
    <property type="project" value="InterPro"/>
</dbReference>
<organism evidence="2 3">
    <name type="scientific">Calocera cornea HHB12733</name>
    <dbReference type="NCBI Taxonomy" id="1353952"/>
    <lineage>
        <taxon>Eukaryota</taxon>
        <taxon>Fungi</taxon>
        <taxon>Dikarya</taxon>
        <taxon>Basidiomycota</taxon>
        <taxon>Agaricomycotina</taxon>
        <taxon>Dacrymycetes</taxon>
        <taxon>Dacrymycetales</taxon>
        <taxon>Dacrymycetaceae</taxon>
        <taxon>Calocera</taxon>
    </lineage>
</organism>
<dbReference type="InParanoid" id="A0A165GBS5"/>
<dbReference type="OrthoDB" id="7984201at2759"/>
<evidence type="ECO:0000256" key="1">
    <source>
        <dbReference type="SAM" id="SignalP"/>
    </source>
</evidence>